<evidence type="ECO:0008006" key="11">
    <source>
        <dbReference type="Google" id="ProtNLM"/>
    </source>
</evidence>
<sequence>MISNKKFTCICQNGYIGDRCELEDNKIIISFEKSITLSESIFIHFIEVINNDQPKRSTTFQTIPVQHDFITIFWSRQFHIVFIELLEKNYYLTFLQNVYNESTINNKMINPSDRCQHINEIFNDTIIKLDLIRRIKYYHLPCQNSLLNRSCFYDDTHFCLCYNYGQKRLANCFEFNHDMTFDCRGHNECRNGGKCFQDAPKCPKKLICSCPSCYYGRRCQFTTSGFGLSLDNILGYHILPQISIIHQTSIVKVSIALNIICMIIGLINGILSIITFKNKSVREVGCGIYLLGSSITTLLTMLIFGLKFWILILAQMSIISNELFLKIQCISLDYLLEICLNMDQWLNAAVACERAVTIIKATRFVKKKSKQAAKLVILLLLIFNIVTLIHDPIYRRLLIYEENDNKYEKRIWCIVTYSPGLGVFNHALHTFQFFVPFMINFIAAVILIIKKTNQQSTMQVNRNRKEILRENYRQHKHLFIAPVILVILAIPRLIISYSSKCMKTSKDSWLFLIAYFISIIPPMLTFIIFILPSKFYKKEFHNSINQYRTNIRRRLQFTQ</sequence>
<comment type="subcellular location">
    <subcellularLocation>
        <location evidence="1">Membrane</location>
    </subcellularLocation>
</comment>
<evidence type="ECO:0000256" key="2">
    <source>
        <dbReference type="ARBA" id="ARBA00022692"/>
    </source>
</evidence>
<dbReference type="AlphaFoldDB" id="A0A813NZ22"/>
<evidence type="ECO:0000256" key="6">
    <source>
        <dbReference type="SAM" id="Phobius"/>
    </source>
</evidence>
<evidence type="ECO:0000259" key="7">
    <source>
        <dbReference type="PROSITE" id="PS50026"/>
    </source>
</evidence>
<organism evidence="9 10">
    <name type="scientific">Adineta steineri</name>
    <dbReference type="NCBI Taxonomy" id="433720"/>
    <lineage>
        <taxon>Eukaryota</taxon>
        <taxon>Metazoa</taxon>
        <taxon>Spiralia</taxon>
        <taxon>Gnathifera</taxon>
        <taxon>Rotifera</taxon>
        <taxon>Eurotatoria</taxon>
        <taxon>Bdelloidea</taxon>
        <taxon>Adinetida</taxon>
        <taxon>Adinetidae</taxon>
        <taxon>Adineta</taxon>
    </lineage>
</organism>
<dbReference type="EMBL" id="CAJNOG010000011">
    <property type="protein sequence ID" value="CAF0745807.1"/>
    <property type="molecule type" value="Genomic_DNA"/>
</dbReference>
<feature type="domain" description="EGF-like" evidence="7">
    <location>
        <begin position="1"/>
        <end position="21"/>
    </location>
</feature>
<evidence type="ECO:0000259" key="8">
    <source>
        <dbReference type="PROSITE" id="PS50262"/>
    </source>
</evidence>
<protein>
    <recommendedName>
        <fullName evidence="11">EGF-like domain-containing protein</fullName>
    </recommendedName>
</protein>
<evidence type="ECO:0000313" key="9">
    <source>
        <dbReference type="EMBL" id="CAF0745807.1"/>
    </source>
</evidence>
<dbReference type="Proteomes" id="UP000663845">
    <property type="component" value="Unassembled WGS sequence"/>
</dbReference>
<dbReference type="InterPro" id="IPR000276">
    <property type="entry name" value="GPCR_Rhodpsn"/>
</dbReference>
<dbReference type="Gene3D" id="1.20.1070.10">
    <property type="entry name" value="Rhodopsin 7-helix transmembrane proteins"/>
    <property type="match status" value="1"/>
</dbReference>
<feature type="transmembrane region" description="Helical" evidence="6">
    <location>
        <begin position="255"/>
        <end position="276"/>
    </location>
</feature>
<dbReference type="GO" id="GO:0016020">
    <property type="term" value="C:membrane"/>
    <property type="evidence" value="ECO:0007669"/>
    <property type="project" value="UniProtKB-SubCell"/>
</dbReference>
<feature type="disulfide bond" evidence="5">
    <location>
        <begin position="11"/>
        <end position="20"/>
    </location>
</feature>
<proteinExistence type="predicted"/>
<evidence type="ECO:0000313" key="10">
    <source>
        <dbReference type="Proteomes" id="UP000663845"/>
    </source>
</evidence>
<accession>A0A813NZ22</accession>
<dbReference type="GO" id="GO:0004930">
    <property type="term" value="F:G protein-coupled receptor activity"/>
    <property type="evidence" value="ECO:0007669"/>
    <property type="project" value="InterPro"/>
</dbReference>
<evidence type="ECO:0000256" key="3">
    <source>
        <dbReference type="ARBA" id="ARBA00022989"/>
    </source>
</evidence>
<evidence type="ECO:0000256" key="5">
    <source>
        <dbReference type="PROSITE-ProRule" id="PRU00076"/>
    </source>
</evidence>
<gene>
    <name evidence="9" type="ORF">JYZ213_LOCUS2168</name>
</gene>
<name>A0A813NZ22_9BILA</name>
<dbReference type="Pfam" id="PF00001">
    <property type="entry name" value="7tm_1"/>
    <property type="match status" value="1"/>
</dbReference>
<feature type="transmembrane region" description="Helical" evidence="6">
    <location>
        <begin position="478"/>
        <end position="497"/>
    </location>
</feature>
<reference evidence="9" key="1">
    <citation type="submission" date="2021-02" db="EMBL/GenBank/DDBJ databases">
        <authorList>
            <person name="Nowell W R."/>
        </authorList>
    </citation>
    <scope>NUCLEOTIDE SEQUENCE</scope>
</reference>
<feature type="transmembrane region" description="Helical" evidence="6">
    <location>
        <begin position="288"/>
        <end position="314"/>
    </location>
</feature>
<dbReference type="PROSITE" id="PS01186">
    <property type="entry name" value="EGF_2"/>
    <property type="match status" value="1"/>
</dbReference>
<evidence type="ECO:0000256" key="4">
    <source>
        <dbReference type="ARBA" id="ARBA00023136"/>
    </source>
</evidence>
<dbReference type="PROSITE" id="PS50026">
    <property type="entry name" value="EGF_3"/>
    <property type="match status" value="1"/>
</dbReference>
<evidence type="ECO:0000256" key="1">
    <source>
        <dbReference type="ARBA" id="ARBA00004370"/>
    </source>
</evidence>
<keyword evidence="2 6" id="KW-0812">Transmembrane</keyword>
<dbReference type="InterPro" id="IPR000742">
    <property type="entry name" value="EGF"/>
</dbReference>
<dbReference type="PROSITE" id="PS50262">
    <property type="entry name" value="G_PROTEIN_RECEP_F1_2"/>
    <property type="match status" value="1"/>
</dbReference>
<dbReference type="PROSITE" id="PS00022">
    <property type="entry name" value="EGF_1"/>
    <property type="match status" value="2"/>
</dbReference>
<comment type="caution">
    <text evidence="5">Lacks conserved residue(s) required for the propagation of feature annotation.</text>
</comment>
<feature type="transmembrane region" description="Helical" evidence="6">
    <location>
        <begin position="372"/>
        <end position="390"/>
    </location>
</feature>
<feature type="transmembrane region" description="Helical" evidence="6">
    <location>
        <begin position="431"/>
        <end position="449"/>
    </location>
</feature>
<keyword evidence="4 6" id="KW-0472">Membrane</keyword>
<dbReference type="InterPro" id="IPR017452">
    <property type="entry name" value="GPCR_Rhodpsn_7TM"/>
</dbReference>
<comment type="caution">
    <text evidence="9">The sequence shown here is derived from an EMBL/GenBank/DDBJ whole genome shotgun (WGS) entry which is preliminary data.</text>
</comment>
<feature type="domain" description="G-protein coupled receptors family 1 profile" evidence="8">
    <location>
        <begin position="267"/>
        <end position="529"/>
    </location>
</feature>
<keyword evidence="5" id="KW-0245">EGF-like domain</keyword>
<feature type="transmembrane region" description="Helical" evidence="6">
    <location>
        <begin position="509"/>
        <end position="531"/>
    </location>
</feature>
<dbReference type="SUPFAM" id="SSF81321">
    <property type="entry name" value="Family A G protein-coupled receptor-like"/>
    <property type="match status" value="1"/>
</dbReference>
<keyword evidence="5" id="KW-1015">Disulfide bond</keyword>
<keyword evidence="3 6" id="KW-1133">Transmembrane helix</keyword>